<dbReference type="InterPro" id="IPR008335">
    <property type="entry name" value="Mopterin_OxRdtase_euk"/>
</dbReference>
<protein>
    <submittedName>
        <fullName evidence="3">Molybdopterin-dependent oxidoreductase</fullName>
    </submittedName>
</protein>
<feature type="domain" description="Oxidoreductase molybdopterin-binding" evidence="2">
    <location>
        <begin position="75"/>
        <end position="236"/>
    </location>
</feature>
<dbReference type="EMBL" id="CP155447">
    <property type="protein sequence ID" value="XBH06867.1"/>
    <property type="molecule type" value="Genomic_DNA"/>
</dbReference>
<dbReference type="AlphaFoldDB" id="A0AAU7CP17"/>
<dbReference type="GO" id="GO:0043546">
    <property type="term" value="F:molybdopterin cofactor binding"/>
    <property type="evidence" value="ECO:0007669"/>
    <property type="project" value="TreeGrafter"/>
</dbReference>
<evidence type="ECO:0000259" key="2">
    <source>
        <dbReference type="Pfam" id="PF00174"/>
    </source>
</evidence>
<feature type="compositionally biased region" description="Basic and acidic residues" evidence="1">
    <location>
        <begin position="30"/>
        <end position="42"/>
    </location>
</feature>
<proteinExistence type="predicted"/>
<gene>
    <name evidence="3" type="ORF">V5E97_12735</name>
</gene>
<dbReference type="GO" id="GO:0006790">
    <property type="term" value="P:sulfur compound metabolic process"/>
    <property type="evidence" value="ECO:0007669"/>
    <property type="project" value="TreeGrafter"/>
</dbReference>
<dbReference type="PROSITE" id="PS51318">
    <property type="entry name" value="TAT"/>
    <property type="match status" value="1"/>
</dbReference>
<dbReference type="GO" id="GO:0020037">
    <property type="term" value="F:heme binding"/>
    <property type="evidence" value="ECO:0007669"/>
    <property type="project" value="TreeGrafter"/>
</dbReference>
<sequence length="291" mass="32099">MGLLSRRDSLRLGTSLALGAATGFAPSDLAAREQADDDDPRRPYLTPGDEFTDVSRGKPIPHTLEGEALVNARLTPETWRLEVTSEGKAELAKPLRQSDGTAIDLASLLKLGSVKGVLFLKAMQCNNIALPLGQGLWEGVPLRDVLRLAGKMKQVRRVYYWGFHNNDPSQLFRSSLAINQVLDTPPGELPPFIAYRLNGGPIPLERGGPVRMVVPWSHGFKSVKWLQQIMLTNDYQANDTYALANNDPESYLKTATYLDDPPRRPTPWASRSLLGEVRWWAGPAWSASSIG</sequence>
<dbReference type="InterPro" id="IPR036374">
    <property type="entry name" value="OxRdtase_Mopterin-bd_sf"/>
</dbReference>
<evidence type="ECO:0000256" key="1">
    <source>
        <dbReference type="SAM" id="MobiDB-lite"/>
    </source>
</evidence>
<dbReference type="PRINTS" id="PR00407">
    <property type="entry name" value="EUMOPTERIN"/>
</dbReference>
<dbReference type="PANTHER" id="PTHR19372">
    <property type="entry name" value="SULFITE REDUCTASE"/>
    <property type="match status" value="1"/>
</dbReference>
<dbReference type="Gene3D" id="3.90.420.10">
    <property type="entry name" value="Oxidoreductase, molybdopterin-binding domain"/>
    <property type="match status" value="1"/>
</dbReference>
<name>A0AAU7CP17_9BACT</name>
<organism evidence="3">
    <name type="scientific">Singulisphaera sp. Ch08</name>
    <dbReference type="NCBI Taxonomy" id="3120278"/>
    <lineage>
        <taxon>Bacteria</taxon>
        <taxon>Pseudomonadati</taxon>
        <taxon>Planctomycetota</taxon>
        <taxon>Planctomycetia</taxon>
        <taxon>Isosphaerales</taxon>
        <taxon>Isosphaeraceae</taxon>
        <taxon>Singulisphaera</taxon>
    </lineage>
</organism>
<evidence type="ECO:0000313" key="3">
    <source>
        <dbReference type="EMBL" id="XBH06867.1"/>
    </source>
</evidence>
<dbReference type="Pfam" id="PF00174">
    <property type="entry name" value="Oxidored_molyb"/>
    <property type="match status" value="1"/>
</dbReference>
<dbReference type="RefSeq" id="WP_406699715.1">
    <property type="nucleotide sequence ID" value="NZ_CP155447.1"/>
</dbReference>
<dbReference type="PANTHER" id="PTHR19372:SF7">
    <property type="entry name" value="SULFITE OXIDASE, MITOCHONDRIAL"/>
    <property type="match status" value="1"/>
</dbReference>
<reference evidence="3" key="1">
    <citation type="submission" date="2024-05" db="EMBL/GenBank/DDBJ databases">
        <title>Planctomycetes of the genus Singulisphaera possess chitinolytic capabilities.</title>
        <authorList>
            <person name="Ivanova A."/>
        </authorList>
    </citation>
    <scope>NUCLEOTIDE SEQUENCE</scope>
    <source>
        <strain evidence="3">Ch08T</strain>
    </source>
</reference>
<dbReference type="SUPFAM" id="SSF56524">
    <property type="entry name" value="Oxidoreductase molybdopterin-binding domain"/>
    <property type="match status" value="1"/>
</dbReference>
<dbReference type="GO" id="GO:0008482">
    <property type="term" value="F:sulfite oxidase activity"/>
    <property type="evidence" value="ECO:0007669"/>
    <property type="project" value="TreeGrafter"/>
</dbReference>
<feature type="region of interest" description="Disordered" evidence="1">
    <location>
        <begin position="28"/>
        <end position="60"/>
    </location>
</feature>
<accession>A0AAU7CP17</accession>
<dbReference type="InterPro" id="IPR006311">
    <property type="entry name" value="TAT_signal"/>
</dbReference>
<dbReference type="InterPro" id="IPR000572">
    <property type="entry name" value="OxRdtase_Mopterin-bd_dom"/>
</dbReference>